<feature type="domain" description="Major facilitator superfamily (MFS) profile" evidence="5">
    <location>
        <begin position="221"/>
        <end position="464"/>
    </location>
</feature>
<evidence type="ECO:0000313" key="7">
    <source>
        <dbReference type="Proteomes" id="UP000065641"/>
    </source>
</evidence>
<dbReference type="KEGG" id="pspi:PS2015_606"/>
<dbReference type="InterPro" id="IPR036259">
    <property type="entry name" value="MFS_trans_sf"/>
</dbReference>
<dbReference type="InterPro" id="IPR011701">
    <property type="entry name" value="MFS"/>
</dbReference>
<feature type="transmembrane region" description="Helical" evidence="4">
    <location>
        <begin position="72"/>
        <end position="93"/>
    </location>
</feature>
<feature type="transmembrane region" description="Helical" evidence="4">
    <location>
        <begin position="392"/>
        <end position="415"/>
    </location>
</feature>
<sequence length="464" mass="51630">MWLRRTLGLSQKEAVASATMTATGDNFFNAFAVYLQASALQMGWLTAIPQLFGALSQILSAWLGNYLPRKPMVVITAMLQALVVSALALLAILHPQNSVNWLIALAVLYFACTNFIQPQWRAWMGSLVPQRRRGAFFAARTRLTMIASLIVFAGGGVLLNFSASLSVVWVGFALLFSIAAIGRTLSARLLHLMHDPDPRPHPERRNGFRQSMSQLYSSLHDKTFRDYSFFVAGMQGVVAISAPFFAVYMLSDLGFSYLQYSLNAIASIVTQFLTLGFWGRFTDKYGNRIVMQFCCFTIPLIPVLWMLSPDFYYLLVVQMVSGFVWSAFSLSTANYLYDIRPHRSDFAVYAATQSALGALAVFVGAIGGGLIAAVAPDVFARFDIGTGLESWIISPLFLVFAATTMLRLAVALWFVPRAREPRIRRRPGVLQLIYRISRFNAITGVSLDWLSVTRKSRPKDQDAE</sequence>
<gene>
    <name evidence="6" type="ORF">PS2015_606</name>
</gene>
<dbReference type="GO" id="GO:0022857">
    <property type="term" value="F:transmembrane transporter activity"/>
    <property type="evidence" value="ECO:0007669"/>
    <property type="project" value="InterPro"/>
</dbReference>
<keyword evidence="3 4" id="KW-0472">Membrane</keyword>
<feature type="transmembrane region" description="Helical" evidence="4">
    <location>
        <begin position="257"/>
        <end position="277"/>
    </location>
</feature>
<dbReference type="STRING" id="1249552.PS2015_606"/>
<feature type="transmembrane region" description="Helical" evidence="4">
    <location>
        <begin position="44"/>
        <end position="65"/>
    </location>
</feature>
<dbReference type="PROSITE" id="PS50850">
    <property type="entry name" value="MFS"/>
    <property type="match status" value="1"/>
</dbReference>
<dbReference type="SUPFAM" id="SSF103473">
    <property type="entry name" value="MFS general substrate transporter"/>
    <property type="match status" value="1"/>
</dbReference>
<reference evidence="6 7" key="1">
    <citation type="submission" date="2015-11" db="EMBL/GenBank/DDBJ databases">
        <authorList>
            <person name="Zhang Y."/>
            <person name="Guo Z."/>
        </authorList>
    </citation>
    <scope>NUCLEOTIDE SEQUENCE [LARGE SCALE GENOMIC DNA]</scope>
    <source>
        <strain evidence="6 7">KCTC 32221</strain>
    </source>
</reference>
<dbReference type="Gene3D" id="1.20.1250.20">
    <property type="entry name" value="MFS general substrate transporter like domains"/>
    <property type="match status" value="2"/>
</dbReference>
<keyword evidence="1 4" id="KW-0812">Transmembrane</keyword>
<feature type="transmembrane region" description="Helical" evidence="4">
    <location>
        <begin position="289"/>
        <end position="307"/>
    </location>
</feature>
<dbReference type="Pfam" id="PF07690">
    <property type="entry name" value="MFS_1"/>
    <property type="match status" value="2"/>
</dbReference>
<feature type="transmembrane region" description="Helical" evidence="4">
    <location>
        <begin position="348"/>
        <end position="372"/>
    </location>
</feature>
<name>A0A0S2KAQ4_9GAMM</name>
<dbReference type="EMBL" id="CP013189">
    <property type="protein sequence ID" value="ALO45289.1"/>
    <property type="molecule type" value="Genomic_DNA"/>
</dbReference>
<feature type="transmembrane region" description="Helical" evidence="4">
    <location>
        <begin position="227"/>
        <end position="251"/>
    </location>
</feature>
<dbReference type="PATRIC" id="fig|1249552.3.peg.611"/>
<keyword evidence="2 4" id="KW-1133">Transmembrane helix</keyword>
<protein>
    <submittedName>
        <fullName evidence="6">Twin-arginine translocation pathway signal</fullName>
    </submittedName>
</protein>
<proteinExistence type="predicted"/>
<evidence type="ECO:0000313" key="6">
    <source>
        <dbReference type="EMBL" id="ALO45289.1"/>
    </source>
</evidence>
<evidence type="ECO:0000259" key="5">
    <source>
        <dbReference type="PROSITE" id="PS50850"/>
    </source>
</evidence>
<accession>A0A0S2KAQ4</accession>
<evidence type="ECO:0000256" key="2">
    <source>
        <dbReference type="ARBA" id="ARBA00022989"/>
    </source>
</evidence>
<feature type="transmembrane region" description="Helical" evidence="4">
    <location>
        <begin position="99"/>
        <end position="116"/>
    </location>
</feature>
<feature type="transmembrane region" description="Helical" evidence="4">
    <location>
        <begin position="137"/>
        <end position="161"/>
    </location>
</feature>
<keyword evidence="7" id="KW-1185">Reference proteome</keyword>
<dbReference type="InterPro" id="IPR052528">
    <property type="entry name" value="Sugar_transport-like"/>
</dbReference>
<feature type="transmembrane region" description="Helical" evidence="4">
    <location>
        <begin position="313"/>
        <end position="336"/>
    </location>
</feature>
<evidence type="ECO:0000256" key="4">
    <source>
        <dbReference type="SAM" id="Phobius"/>
    </source>
</evidence>
<dbReference type="PANTHER" id="PTHR23526">
    <property type="entry name" value="INTEGRAL MEMBRANE TRANSPORT PROTEIN-RELATED"/>
    <property type="match status" value="1"/>
</dbReference>
<evidence type="ECO:0000256" key="3">
    <source>
        <dbReference type="ARBA" id="ARBA00023136"/>
    </source>
</evidence>
<dbReference type="AlphaFoldDB" id="A0A0S2KAQ4"/>
<feature type="transmembrane region" description="Helical" evidence="4">
    <location>
        <begin position="167"/>
        <end position="185"/>
    </location>
</feature>
<dbReference type="PANTHER" id="PTHR23526:SF2">
    <property type="entry name" value="MAJOR FACILITATOR SUPERFAMILY (MFS) PROFILE DOMAIN-CONTAINING PROTEIN"/>
    <property type="match status" value="1"/>
</dbReference>
<organism evidence="6 7">
    <name type="scientific">Pseudohongiella spirulinae</name>
    <dbReference type="NCBI Taxonomy" id="1249552"/>
    <lineage>
        <taxon>Bacteria</taxon>
        <taxon>Pseudomonadati</taxon>
        <taxon>Pseudomonadota</taxon>
        <taxon>Gammaproteobacteria</taxon>
        <taxon>Pseudomonadales</taxon>
        <taxon>Pseudohongiellaceae</taxon>
        <taxon>Pseudohongiella</taxon>
    </lineage>
</organism>
<dbReference type="InterPro" id="IPR020846">
    <property type="entry name" value="MFS_dom"/>
</dbReference>
<dbReference type="Proteomes" id="UP000065641">
    <property type="component" value="Chromosome"/>
</dbReference>
<evidence type="ECO:0000256" key="1">
    <source>
        <dbReference type="ARBA" id="ARBA00022692"/>
    </source>
</evidence>